<reference evidence="1 2" key="1">
    <citation type="submission" date="2019-06" db="EMBL/GenBank/DDBJ databases">
        <title>A chromosomal-level reference genome of Carpinus fangiana (Coryloideae, Betulaceae).</title>
        <authorList>
            <person name="Yang X."/>
            <person name="Wang Z."/>
            <person name="Zhang L."/>
            <person name="Hao G."/>
            <person name="Liu J."/>
            <person name="Yang Y."/>
        </authorList>
    </citation>
    <scope>NUCLEOTIDE SEQUENCE [LARGE SCALE GENOMIC DNA]</scope>
    <source>
        <strain evidence="1">Cfa_2016G</strain>
        <tissue evidence="1">Leaf</tissue>
    </source>
</reference>
<sequence>MFTPSPKMAESDLAEEPVGVEGLVVAVPEAMNSTALVLGSTLVAVRQIPPQLEAATEGMERERGLEATI</sequence>
<dbReference type="Proteomes" id="UP000327013">
    <property type="component" value="Chromosome 7"/>
</dbReference>
<evidence type="ECO:0000313" key="2">
    <source>
        <dbReference type="Proteomes" id="UP000327013"/>
    </source>
</evidence>
<accession>A0A5N6RLE3</accession>
<dbReference type="EMBL" id="CM017327">
    <property type="protein sequence ID" value="KAE8100342.1"/>
    <property type="molecule type" value="Genomic_DNA"/>
</dbReference>
<evidence type="ECO:0000313" key="1">
    <source>
        <dbReference type="EMBL" id="KAE8100342.1"/>
    </source>
</evidence>
<keyword evidence="2" id="KW-1185">Reference proteome</keyword>
<gene>
    <name evidence="1" type="ORF">FH972_018250</name>
</gene>
<organism evidence="1 2">
    <name type="scientific">Carpinus fangiana</name>
    <dbReference type="NCBI Taxonomy" id="176857"/>
    <lineage>
        <taxon>Eukaryota</taxon>
        <taxon>Viridiplantae</taxon>
        <taxon>Streptophyta</taxon>
        <taxon>Embryophyta</taxon>
        <taxon>Tracheophyta</taxon>
        <taxon>Spermatophyta</taxon>
        <taxon>Magnoliopsida</taxon>
        <taxon>eudicotyledons</taxon>
        <taxon>Gunneridae</taxon>
        <taxon>Pentapetalae</taxon>
        <taxon>rosids</taxon>
        <taxon>fabids</taxon>
        <taxon>Fagales</taxon>
        <taxon>Betulaceae</taxon>
        <taxon>Carpinus</taxon>
    </lineage>
</organism>
<dbReference type="AlphaFoldDB" id="A0A5N6RLE3"/>
<dbReference type="OrthoDB" id="272703at2759"/>
<proteinExistence type="predicted"/>
<name>A0A5N6RLE3_9ROSI</name>
<protein>
    <submittedName>
        <fullName evidence="1">Uncharacterized protein</fullName>
    </submittedName>
</protein>